<evidence type="ECO:0000313" key="2">
    <source>
        <dbReference type="EMBL" id="SDP47532.1"/>
    </source>
</evidence>
<dbReference type="STRING" id="930152.SAMN05216565_103222"/>
<dbReference type="SUPFAM" id="SSF55729">
    <property type="entry name" value="Acyl-CoA N-acyltransferases (Nat)"/>
    <property type="match status" value="1"/>
</dbReference>
<reference evidence="3" key="1">
    <citation type="submission" date="2016-10" db="EMBL/GenBank/DDBJ databases">
        <authorList>
            <person name="Varghese N."/>
            <person name="Submissions S."/>
        </authorList>
    </citation>
    <scope>NUCLEOTIDE SEQUENCE [LARGE SCALE GENOMIC DNA]</scope>
    <source>
        <strain evidence="3">IBRC-M10078</strain>
    </source>
</reference>
<dbReference type="CDD" id="cd04301">
    <property type="entry name" value="NAT_SF"/>
    <property type="match status" value="1"/>
</dbReference>
<dbReference type="Gene3D" id="3.40.630.30">
    <property type="match status" value="1"/>
</dbReference>
<dbReference type="InterPro" id="IPR016181">
    <property type="entry name" value="Acyl_CoA_acyltransferase"/>
</dbReference>
<dbReference type="PANTHER" id="PTHR43233">
    <property type="entry name" value="FAMILY N-ACETYLTRANSFERASE, PUTATIVE (AFU_ORTHOLOGUE AFUA_6G03350)-RELATED"/>
    <property type="match status" value="1"/>
</dbReference>
<dbReference type="AlphaFoldDB" id="A0A1H0T0C5"/>
<name>A0A1H0T0C5_9BACI</name>
<accession>A0A1H0T0C5</accession>
<sequence>MTTNLTYEINKKVNAEELSHVFIASGIKRPSNDLDRLQSMIENSNILITAWDHDQLIGVARGLTDYSYSCYLSDLAVNNEYQHKGIGKELVRLVQQHIGEEVALLLLSSPTAMDYYPKIGFEKVENGFRISRKR</sequence>
<dbReference type="GO" id="GO:0016747">
    <property type="term" value="F:acyltransferase activity, transferring groups other than amino-acyl groups"/>
    <property type="evidence" value="ECO:0007669"/>
    <property type="project" value="InterPro"/>
</dbReference>
<dbReference type="InterPro" id="IPR000182">
    <property type="entry name" value="GNAT_dom"/>
</dbReference>
<dbReference type="PANTHER" id="PTHR43233:SF1">
    <property type="entry name" value="FAMILY N-ACETYLTRANSFERASE, PUTATIVE (AFU_ORTHOLOGUE AFUA_6G03350)-RELATED"/>
    <property type="match status" value="1"/>
</dbReference>
<dbReference type="InterPro" id="IPR053144">
    <property type="entry name" value="Acetyltransferase_Butenolide"/>
</dbReference>
<dbReference type="Proteomes" id="UP000199159">
    <property type="component" value="Unassembled WGS sequence"/>
</dbReference>
<protein>
    <submittedName>
        <fullName evidence="2">Acetyltransferase (GNAT) domain-containing protein</fullName>
    </submittedName>
</protein>
<dbReference type="PROSITE" id="PS51186">
    <property type="entry name" value="GNAT"/>
    <property type="match status" value="1"/>
</dbReference>
<feature type="domain" description="N-acetyltransferase" evidence="1">
    <location>
        <begin position="1"/>
        <end position="134"/>
    </location>
</feature>
<dbReference type="EMBL" id="FNJU01000003">
    <property type="protein sequence ID" value="SDP47532.1"/>
    <property type="molecule type" value="Genomic_DNA"/>
</dbReference>
<organism evidence="2 3">
    <name type="scientific">Litchfieldia salsa</name>
    <dbReference type="NCBI Taxonomy" id="930152"/>
    <lineage>
        <taxon>Bacteria</taxon>
        <taxon>Bacillati</taxon>
        <taxon>Bacillota</taxon>
        <taxon>Bacilli</taxon>
        <taxon>Bacillales</taxon>
        <taxon>Bacillaceae</taxon>
        <taxon>Litchfieldia</taxon>
    </lineage>
</organism>
<dbReference type="Pfam" id="PF13673">
    <property type="entry name" value="Acetyltransf_10"/>
    <property type="match status" value="1"/>
</dbReference>
<gene>
    <name evidence="2" type="ORF">SAMN05216565_103222</name>
</gene>
<proteinExistence type="predicted"/>
<dbReference type="OrthoDB" id="9775804at2"/>
<evidence type="ECO:0000259" key="1">
    <source>
        <dbReference type="PROSITE" id="PS51186"/>
    </source>
</evidence>
<dbReference type="RefSeq" id="WP_090851951.1">
    <property type="nucleotide sequence ID" value="NZ_FNJU01000003.1"/>
</dbReference>
<keyword evidence="2" id="KW-0808">Transferase</keyword>
<evidence type="ECO:0000313" key="3">
    <source>
        <dbReference type="Proteomes" id="UP000199159"/>
    </source>
</evidence>
<keyword evidence="3" id="KW-1185">Reference proteome</keyword>